<dbReference type="PANTHER" id="PTHR43335">
    <property type="entry name" value="ABC TRANSPORTER, ATP-BINDING PROTEIN"/>
    <property type="match status" value="1"/>
</dbReference>
<evidence type="ECO:0000256" key="2">
    <source>
        <dbReference type="ARBA" id="ARBA00022448"/>
    </source>
</evidence>
<reference evidence="7" key="4">
    <citation type="submission" date="2019-03" db="EMBL/GenBank/DDBJ databases">
        <authorList>
            <person name="Huang Y."/>
        </authorList>
    </citation>
    <scope>NUCLEOTIDE SEQUENCE</scope>
    <source>
        <strain evidence="7">JCM 16608</strain>
    </source>
</reference>
<accession>A0A4P7U8A6</accession>
<evidence type="ECO:0000313" key="7">
    <source>
        <dbReference type="EMBL" id="QCC76236.1"/>
    </source>
</evidence>
<keyword evidence="9" id="KW-1185">Reference proteome</keyword>
<keyword evidence="3" id="KW-0547">Nucleotide-binding</keyword>
<evidence type="ECO:0000259" key="5">
    <source>
        <dbReference type="PROSITE" id="PS50893"/>
    </source>
</evidence>
<keyword evidence="4 7" id="KW-0067">ATP-binding</keyword>
<dbReference type="InterPro" id="IPR003439">
    <property type="entry name" value="ABC_transporter-like_ATP-bd"/>
</dbReference>
<keyword evidence="2" id="KW-0813">Transport</keyword>
<dbReference type="Pfam" id="PF00005">
    <property type="entry name" value="ABC_tran"/>
    <property type="match status" value="1"/>
</dbReference>
<dbReference type="AlphaFoldDB" id="A0A4P7U8A6"/>
<evidence type="ECO:0000256" key="4">
    <source>
        <dbReference type="ARBA" id="ARBA00022840"/>
    </source>
</evidence>
<dbReference type="GO" id="GO:0016887">
    <property type="term" value="F:ATP hydrolysis activity"/>
    <property type="evidence" value="ECO:0007669"/>
    <property type="project" value="InterPro"/>
</dbReference>
<dbReference type="PROSITE" id="PS50893">
    <property type="entry name" value="ABC_TRANSPORTER_2"/>
    <property type="match status" value="1"/>
</dbReference>
<dbReference type="Gene3D" id="3.40.50.300">
    <property type="entry name" value="P-loop containing nucleotide triphosphate hydrolases"/>
    <property type="match status" value="1"/>
</dbReference>
<sequence>MITVSSVTKTYGSHRALDHVSFGVPDGAVTALVGSTGAGRTTTLGVIAGLVRPDHGRVLIDGHPLAEARRPGALVGLQLTDDWLPEEFTLESHLAHVCALQGLPRGRVDDLLACVGLHGARHRRIKDCTPAMRQRLGIASALSGDPHHLLLDQPTRGLDADSTAWLHGIVRATATRGGAVLITADRLGDVAPVADHVVMLDRGRVVCSGPRASFQTADETMSYVESDHLELVVGALQERGFQVVREGQGAVVHAEPAAVGRVAFDHAPGLTHLSTLARRSGGAA</sequence>
<dbReference type="Proteomes" id="UP000630594">
    <property type="component" value="Unassembled WGS sequence"/>
</dbReference>
<dbReference type="SMART" id="SM00382">
    <property type="entry name" value="AAA"/>
    <property type="match status" value="1"/>
</dbReference>
<reference evidence="6" key="2">
    <citation type="journal article" date="2014" name="Int. J. Syst. Evol. Microbiol.">
        <title>Complete genome of a new Firmicutes species belonging to the dominant human colonic microbiota ('Ruminococcus bicirculans') reveals two chromosomes and a selective capacity to utilize plant glucans.</title>
        <authorList>
            <consortium name="NISC Comparative Sequencing Program"/>
            <person name="Wegmann U."/>
            <person name="Louis P."/>
            <person name="Goesmann A."/>
            <person name="Henrissat B."/>
            <person name="Duncan S.H."/>
            <person name="Flint H.J."/>
        </authorList>
    </citation>
    <scope>NUCLEOTIDE SEQUENCE</scope>
    <source>
        <strain evidence="6">CCM 7403</strain>
    </source>
</reference>
<feature type="domain" description="ABC transporter" evidence="5">
    <location>
        <begin position="2"/>
        <end position="227"/>
    </location>
</feature>
<reference evidence="9" key="3">
    <citation type="journal article" date="2019" name="Int. J. Syst. Evol. Microbiol.">
        <title>The Global Catalogue of Microorganisms (GCM) 10K type strain sequencing project: providing services to taxonomists for standard genome sequencing and annotation.</title>
        <authorList>
            <consortium name="The Broad Institute Genomics Platform"/>
            <consortium name="The Broad Institute Genome Sequencing Center for Infectious Disease"/>
            <person name="Wu L."/>
            <person name="Ma J."/>
        </authorList>
    </citation>
    <scope>NUCLEOTIDE SEQUENCE [LARGE SCALE GENOMIC DNA]</scope>
    <source>
        <strain evidence="9">CCM 7403</strain>
    </source>
</reference>
<comment type="similarity">
    <text evidence="1">Belongs to the ABC transporter superfamily.</text>
</comment>
<proteinExistence type="inferred from homology"/>
<dbReference type="InterPro" id="IPR003593">
    <property type="entry name" value="AAA+_ATPase"/>
</dbReference>
<reference evidence="6" key="5">
    <citation type="submission" date="2024-05" db="EMBL/GenBank/DDBJ databases">
        <authorList>
            <person name="Sun Q."/>
            <person name="Sedlacek I."/>
        </authorList>
    </citation>
    <scope>NUCLEOTIDE SEQUENCE</scope>
    <source>
        <strain evidence="6">CCM 7403</strain>
    </source>
</reference>
<evidence type="ECO:0000256" key="3">
    <source>
        <dbReference type="ARBA" id="ARBA00022741"/>
    </source>
</evidence>
<evidence type="ECO:0000313" key="6">
    <source>
        <dbReference type="EMBL" id="GGD08764.1"/>
    </source>
</evidence>
<gene>
    <name evidence="7" type="ORF">E2C04_01670</name>
    <name evidence="6" type="ORF">GCM10007231_04510</name>
</gene>
<dbReference type="Proteomes" id="UP000297025">
    <property type="component" value="Chromosome"/>
</dbReference>
<evidence type="ECO:0000256" key="1">
    <source>
        <dbReference type="ARBA" id="ARBA00005417"/>
    </source>
</evidence>
<dbReference type="EMBL" id="BMCK01000001">
    <property type="protein sequence ID" value="GGD08764.1"/>
    <property type="molecule type" value="Genomic_DNA"/>
</dbReference>
<dbReference type="InterPro" id="IPR027417">
    <property type="entry name" value="P-loop_NTPase"/>
</dbReference>
<protein>
    <submittedName>
        <fullName evidence="6">ABC transporter ATP-binding protein</fullName>
    </submittedName>
    <submittedName>
        <fullName evidence="7">ATP-binding cassette domain-containing protein</fullName>
    </submittedName>
</protein>
<name>A0A4P7U8A6_9ACTN</name>
<reference evidence="7 8" key="1">
    <citation type="journal article" date="2008" name="Int. J. Syst. Evol. Microbiol.">
        <title>Nocardioides daphniae sp. nov., isolated from Daphnia cucullata (Crustacea: Cladocera).</title>
        <authorList>
            <person name="Toth E.M."/>
            <person name="Keki Z."/>
            <person name="Homonnay Z.G."/>
            <person name="Borsodi A.K."/>
            <person name="Marialigeti K."/>
            <person name="Schumann P."/>
        </authorList>
    </citation>
    <scope>NUCLEOTIDE SEQUENCE [LARGE SCALE GENOMIC DNA]</scope>
    <source>
        <strain evidence="7 8">JCM 16608</strain>
    </source>
</reference>
<dbReference type="KEGG" id="ndp:E2C04_01670"/>
<organism evidence="7 8">
    <name type="scientific">Nocardioides daphniae</name>
    <dbReference type="NCBI Taxonomy" id="402297"/>
    <lineage>
        <taxon>Bacteria</taxon>
        <taxon>Bacillati</taxon>
        <taxon>Actinomycetota</taxon>
        <taxon>Actinomycetes</taxon>
        <taxon>Propionibacteriales</taxon>
        <taxon>Nocardioidaceae</taxon>
        <taxon>Nocardioides</taxon>
    </lineage>
</organism>
<dbReference type="GO" id="GO:0005524">
    <property type="term" value="F:ATP binding"/>
    <property type="evidence" value="ECO:0007669"/>
    <property type="project" value="UniProtKB-KW"/>
</dbReference>
<evidence type="ECO:0000313" key="9">
    <source>
        <dbReference type="Proteomes" id="UP000630594"/>
    </source>
</evidence>
<dbReference type="PANTHER" id="PTHR43335:SF4">
    <property type="entry name" value="ABC TRANSPORTER, ATP-BINDING PROTEIN"/>
    <property type="match status" value="1"/>
</dbReference>
<dbReference type="SUPFAM" id="SSF52540">
    <property type="entry name" value="P-loop containing nucleoside triphosphate hydrolases"/>
    <property type="match status" value="1"/>
</dbReference>
<dbReference type="EMBL" id="CP038462">
    <property type="protein sequence ID" value="QCC76236.1"/>
    <property type="molecule type" value="Genomic_DNA"/>
</dbReference>
<evidence type="ECO:0000313" key="8">
    <source>
        <dbReference type="Proteomes" id="UP000297025"/>
    </source>
</evidence>